<keyword evidence="2" id="KW-0472">Membrane</keyword>
<feature type="chain" id="PRO_5046290661" evidence="3">
    <location>
        <begin position="22"/>
        <end position="389"/>
    </location>
</feature>
<name>A0ABY9WRB1_9BACT</name>
<accession>A0ABY9WRB1</accession>
<reference evidence="4 5" key="1">
    <citation type="submission" date="2019-08" db="EMBL/GenBank/DDBJ databases">
        <title>Archangium and Cystobacter genomes.</title>
        <authorList>
            <person name="Chen I.-C.K."/>
            <person name="Wielgoss S."/>
        </authorList>
    </citation>
    <scope>NUCLEOTIDE SEQUENCE [LARGE SCALE GENOMIC DNA]</scope>
    <source>
        <strain evidence="4 5">Cbm 6</strain>
    </source>
</reference>
<dbReference type="Proteomes" id="UP001611383">
    <property type="component" value="Chromosome"/>
</dbReference>
<feature type="signal peptide" evidence="3">
    <location>
        <begin position="1"/>
        <end position="21"/>
    </location>
</feature>
<keyword evidence="3" id="KW-0732">Signal</keyword>
<evidence type="ECO:0000256" key="3">
    <source>
        <dbReference type="SAM" id="SignalP"/>
    </source>
</evidence>
<proteinExistence type="predicted"/>
<evidence type="ECO:0000313" key="4">
    <source>
        <dbReference type="EMBL" id="WNG45327.1"/>
    </source>
</evidence>
<dbReference type="EMBL" id="CP043494">
    <property type="protein sequence ID" value="WNG45327.1"/>
    <property type="molecule type" value="Genomic_DNA"/>
</dbReference>
<organism evidence="4 5">
    <name type="scientific">Archangium minus</name>
    <dbReference type="NCBI Taxonomy" id="83450"/>
    <lineage>
        <taxon>Bacteria</taxon>
        <taxon>Pseudomonadati</taxon>
        <taxon>Myxococcota</taxon>
        <taxon>Myxococcia</taxon>
        <taxon>Myxococcales</taxon>
        <taxon>Cystobacterineae</taxon>
        <taxon>Archangiaceae</taxon>
        <taxon>Archangium</taxon>
    </lineage>
</organism>
<feature type="transmembrane region" description="Helical" evidence="2">
    <location>
        <begin position="304"/>
        <end position="325"/>
    </location>
</feature>
<gene>
    <name evidence="4" type="ORF">F0U60_15365</name>
</gene>
<keyword evidence="2" id="KW-0812">Transmembrane</keyword>
<feature type="region of interest" description="Disordered" evidence="1">
    <location>
        <begin position="141"/>
        <end position="181"/>
    </location>
</feature>
<protein>
    <submittedName>
        <fullName evidence="4">Uncharacterized protein</fullName>
    </submittedName>
</protein>
<sequence>MRALLLTLTLLLSAPVSSALAAEDSTWSATFSAESLATWLDAPPARYLLVPAGAESPALTQAEQALATALRASGKASLVMDAQALGPVTRSDDATIVQRGAGFPVDRVLVLRLFPDASGEQTQAVVTVYDTTGQTRGAFSATRGTALEPRTQAAPEPAPSKPVPSMPTPSKPVPPSAPSMDPVEQYEQQYIGFDEFIAVNAGTHAVVSQHTVPYEGKFKKPLRGDTFYQKVGRADLVEAYQGKMTLKTVLGVVGVGAIAGGIVAGVTGANANQSEDCFADRGYFEDTSACFDRNWERADRRREAFLTGFGISAAGIGVLIAAIFINPHPVTPSEARELADGYNKKLRSDLGLSDDGKPVTPARAPSSIQARFSPVFRADGGGLLLSGTF</sequence>
<keyword evidence="5" id="KW-1185">Reference proteome</keyword>
<evidence type="ECO:0000313" key="5">
    <source>
        <dbReference type="Proteomes" id="UP001611383"/>
    </source>
</evidence>
<keyword evidence="2" id="KW-1133">Transmembrane helix</keyword>
<evidence type="ECO:0000256" key="1">
    <source>
        <dbReference type="SAM" id="MobiDB-lite"/>
    </source>
</evidence>
<feature type="compositionally biased region" description="Pro residues" evidence="1">
    <location>
        <begin position="156"/>
        <end position="177"/>
    </location>
</feature>
<dbReference type="RefSeq" id="WP_395819886.1">
    <property type="nucleotide sequence ID" value="NZ_CP043494.1"/>
</dbReference>
<evidence type="ECO:0000256" key="2">
    <source>
        <dbReference type="SAM" id="Phobius"/>
    </source>
</evidence>
<feature type="transmembrane region" description="Helical" evidence="2">
    <location>
        <begin position="249"/>
        <end position="271"/>
    </location>
</feature>